<dbReference type="PANTHER" id="PTHR43399:SF4">
    <property type="entry name" value="CELL WALL-ASSOCIATED PROTEASE"/>
    <property type="match status" value="1"/>
</dbReference>
<keyword evidence="2 5" id="KW-0645">Protease</keyword>
<organism evidence="10 11">
    <name type="scientific">Parafrankia irregularis</name>
    <dbReference type="NCBI Taxonomy" id="795642"/>
    <lineage>
        <taxon>Bacteria</taxon>
        <taxon>Bacillati</taxon>
        <taxon>Actinomycetota</taxon>
        <taxon>Actinomycetes</taxon>
        <taxon>Frankiales</taxon>
        <taxon>Frankiaceae</taxon>
        <taxon>Parafrankia</taxon>
    </lineage>
</organism>
<evidence type="ECO:0000256" key="2">
    <source>
        <dbReference type="ARBA" id="ARBA00022670"/>
    </source>
</evidence>
<feature type="compositionally biased region" description="Low complexity" evidence="6">
    <location>
        <begin position="473"/>
        <end position="493"/>
    </location>
</feature>
<keyword evidence="8" id="KW-0732">Signal</keyword>
<feature type="region of interest" description="Disordered" evidence="6">
    <location>
        <begin position="427"/>
        <end position="449"/>
    </location>
</feature>
<evidence type="ECO:0000256" key="6">
    <source>
        <dbReference type="SAM" id="MobiDB-lite"/>
    </source>
</evidence>
<dbReference type="PANTHER" id="PTHR43399">
    <property type="entry name" value="SUBTILISIN-RELATED"/>
    <property type="match status" value="1"/>
</dbReference>
<evidence type="ECO:0000256" key="3">
    <source>
        <dbReference type="ARBA" id="ARBA00022801"/>
    </source>
</evidence>
<keyword evidence="7" id="KW-0812">Transmembrane</keyword>
<keyword evidence="7" id="KW-0472">Membrane</keyword>
<keyword evidence="7" id="KW-1133">Transmembrane helix</keyword>
<keyword evidence="3 5" id="KW-0378">Hydrolase</keyword>
<feature type="region of interest" description="Disordered" evidence="6">
    <location>
        <begin position="347"/>
        <end position="369"/>
    </location>
</feature>
<feature type="active site" description="Charge relay system" evidence="5">
    <location>
        <position position="77"/>
    </location>
</feature>
<dbReference type="InterPro" id="IPR000209">
    <property type="entry name" value="Peptidase_S8/S53_dom"/>
</dbReference>
<dbReference type="Gene3D" id="3.40.50.200">
    <property type="entry name" value="Peptidase S8/S53 domain"/>
    <property type="match status" value="1"/>
</dbReference>
<feature type="compositionally biased region" description="Low complexity" evidence="6">
    <location>
        <begin position="348"/>
        <end position="369"/>
    </location>
</feature>
<feature type="chain" id="PRO_5038599702" evidence="8">
    <location>
        <begin position="27"/>
        <end position="542"/>
    </location>
</feature>
<keyword evidence="4 5" id="KW-0720">Serine protease</keyword>
<evidence type="ECO:0000256" key="5">
    <source>
        <dbReference type="PROSITE-ProRule" id="PRU01240"/>
    </source>
</evidence>
<dbReference type="GO" id="GO:0006508">
    <property type="term" value="P:proteolysis"/>
    <property type="evidence" value="ECO:0007669"/>
    <property type="project" value="UniProtKB-KW"/>
</dbReference>
<reference evidence="11" key="1">
    <citation type="submission" date="2015-11" db="EMBL/GenBank/DDBJ databases">
        <authorList>
            <person name="Varghese N."/>
        </authorList>
    </citation>
    <scope>NUCLEOTIDE SEQUENCE [LARGE SCALE GENOMIC DNA]</scope>
    <source>
        <strain evidence="11">DSM 45899</strain>
    </source>
</reference>
<dbReference type="Proteomes" id="UP000198802">
    <property type="component" value="Unassembled WGS sequence"/>
</dbReference>
<feature type="domain" description="Peptidase S8/S53" evidence="9">
    <location>
        <begin position="68"/>
        <end position="321"/>
    </location>
</feature>
<feature type="compositionally biased region" description="Low complexity" evidence="6">
    <location>
        <begin position="516"/>
        <end position="527"/>
    </location>
</feature>
<dbReference type="GO" id="GO:0004252">
    <property type="term" value="F:serine-type endopeptidase activity"/>
    <property type="evidence" value="ECO:0007669"/>
    <property type="project" value="UniProtKB-UniRule"/>
</dbReference>
<evidence type="ECO:0000256" key="7">
    <source>
        <dbReference type="SAM" id="Phobius"/>
    </source>
</evidence>
<feature type="active site" description="Charge relay system" evidence="5">
    <location>
        <position position="114"/>
    </location>
</feature>
<dbReference type="InterPro" id="IPR015500">
    <property type="entry name" value="Peptidase_S8_subtilisin-rel"/>
</dbReference>
<name>A0A0S4QUL5_9ACTN</name>
<dbReference type="SUPFAM" id="SSF52743">
    <property type="entry name" value="Subtilisin-like"/>
    <property type="match status" value="1"/>
</dbReference>
<dbReference type="InterPro" id="IPR036852">
    <property type="entry name" value="Peptidase_S8/S53_dom_sf"/>
</dbReference>
<evidence type="ECO:0000256" key="4">
    <source>
        <dbReference type="ARBA" id="ARBA00022825"/>
    </source>
</evidence>
<keyword evidence="11" id="KW-1185">Reference proteome</keyword>
<accession>A0A0S4QUL5</accession>
<evidence type="ECO:0000256" key="1">
    <source>
        <dbReference type="ARBA" id="ARBA00011073"/>
    </source>
</evidence>
<feature type="signal peptide" evidence="8">
    <location>
        <begin position="1"/>
        <end position="26"/>
    </location>
</feature>
<feature type="active site" description="Charge relay system" evidence="5">
    <location>
        <position position="273"/>
    </location>
</feature>
<dbReference type="EMBL" id="FAOZ01000021">
    <property type="protein sequence ID" value="CUU58738.1"/>
    <property type="molecule type" value="Genomic_DNA"/>
</dbReference>
<evidence type="ECO:0000259" key="9">
    <source>
        <dbReference type="Pfam" id="PF00082"/>
    </source>
</evidence>
<gene>
    <name evidence="10" type="ORF">Ga0074812_121115</name>
</gene>
<dbReference type="PRINTS" id="PR00723">
    <property type="entry name" value="SUBTILISIN"/>
</dbReference>
<dbReference type="AlphaFoldDB" id="A0A0S4QUL5"/>
<dbReference type="Pfam" id="PF00082">
    <property type="entry name" value="Peptidase_S8"/>
    <property type="match status" value="1"/>
</dbReference>
<sequence length="542" mass="54972">MGGRRGSRTALSAVVLTLSFAVPATAAIAAGPTSATGPTPTPGLFSSREEQWYQQSLRLADAHQVSLGAGVIVAVIDGGVDATHPKLRGQLLPGAGIGTDAAVDGLRDDDPDGHGTAMAGIIAGRADVGDPAVWGVAPAAKVLPISTGVRADSDEVARGIRIAVDRGADVISMSLGSVGHATDAEERAVRYALERDVVVVASAGNTEPGDTAVNSPANIPGVIAVTGTDYRGRFWGGSVQGPQSVLAAPGPAIRVPVPTRVSEDGLDTGGGTSNSAAIVAGVAALVRAELPTLDAANVVNRLIRTATDMGPLGRDDQYGFGLVDPVAALTTEIPLVATNPLLATRSPGATAAGDATADSSAGGSAATGSLTAAPDDSVGLAPSKRSAGPSAALWILMLGLATVEGALLGALAHLLFGARYATMRERRRQRKATPVDPSWSPPGHAPAPRPAWPAVNPAWSTATAVRPAPTPVRQAPQTRARQAPAAARPEPAAHIVRPQTPQGRPTMPVRPVHQHPPAIRPRATTPPSAGRPVDTQPWKTPH</sequence>
<proteinExistence type="inferred from homology"/>
<evidence type="ECO:0000313" key="10">
    <source>
        <dbReference type="EMBL" id="CUU58738.1"/>
    </source>
</evidence>
<dbReference type="PROSITE" id="PS51892">
    <property type="entry name" value="SUBTILASE"/>
    <property type="match status" value="1"/>
</dbReference>
<feature type="compositionally biased region" description="Pro residues" evidence="6">
    <location>
        <begin position="439"/>
        <end position="449"/>
    </location>
</feature>
<evidence type="ECO:0000256" key="8">
    <source>
        <dbReference type="SAM" id="SignalP"/>
    </source>
</evidence>
<evidence type="ECO:0000313" key="11">
    <source>
        <dbReference type="Proteomes" id="UP000198802"/>
    </source>
</evidence>
<dbReference type="InterPro" id="IPR051048">
    <property type="entry name" value="Peptidase_S8/S53_subtilisin"/>
</dbReference>
<comment type="similarity">
    <text evidence="1 5">Belongs to the peptidase S8 family.</text>
</comment>
<feature type="region of interest" description="Disordered" evidence="6">
    <location>
        <begin position="465"/>
        <end position="542"/>
    </location>
</feature>
<protein>
    <submittedName>
        <fullName evidence="10">Type VII secretion-associated serine protease mycosin</fullName>
    </submittedName>
</protein>
<feature type="transmembrane region" description="Helical" evidence="7">
    <location>
        <begin position="391"/>
        <end position="421"/>
    </location>
</feature>